<dbReference type="FunFam" id="2.10.25.10:FF:000038">
    <property type="entry name" value="Fibrillin 2"/>
    <property type="match status" value="3"/>
</dbReference>
<keyword evidence="2" id="KW-0732">Signal</keyword>
<dbReference type="PROSITE" id="PS50026">
    <property type="entry name" value="EGF_3"/>
    <property type="match status" value="5"/>
</dbReference>
<protein>
    <submittedName>
        <fullName evidence="7">Fibrillin-1</fullName>
    </submittedName>
</protein>
<evidence type="ECO:0000256" key="4">
    <source>
        <dbReference type="ARBA" id="ARBA00023157"/>
    </source>
</evidence>
<dbReference type="OMA" id="IANARCA"/>
<keyword evidence="3" id="KW-0677">Repeat</keyword>
<keyword evidence="8" id="KW-1185">Reference proteome</keyword>
<dbReference type="InterPro" id="IPR001881">
    <property type="entry name" value="EGF-like_Ca-bd_dom"/>
</dbReference>
<comment type="caution">
    <text evidence="5">Lacks conserved residue(s) required for the propagation of feature annotation.</text>
</comment>
<keyword evidence="1 5" id="KW-0245">EGF-like domain</keyword>
<dbReference type="Pfam" id="PF07645">
    <property type="entry name" value="EGF_CA"/>
    <property type="match status" value="3"/>
</dbReference>
<dbReference type="InterPro" id="IPR049883">
    <property type="entry name" value="NOTCH1_EGF-like"/>
</dbReference>
<dbReference type="SUPFAM" id="SSF57184">
    <property type="entry name" value="Growth factor receptor domain"/>
    <property type="match status" value="1"/>
</dbReference>
<dbReference type="PROSITE" id="PS01187">
    <property type="entry name" value="EGF_CA"/>
    <property type="match status" value="3"/>
</dbReference>
<evidence type="ECO:0000256" key="1">
    <source>
        <dbReference type="ARBA" id="ARBA00022536"/>
    </source>
</evidence>
<feature type="domain" description="EGF-like" evidence="6">
    <location>
        <begin position="364"/>
        <end position="407"/>
    </location>
</feature>
<dbReference type="CDD" id="cd00054">
    <property type="entry name" value="EGF_CA"/>
    <property type="match status" value="3"/>
</dbReference>
<feature type="domain" description="EGF-like" evidence="6">
    <location>
        <begin position="175"/>
        <end position="217"/>
    </location>
</feature>
<dbReference type="PROSITE" id="PS00010">
    <property type="entry name" value="ASX_HYDROXYL"/>
    <property type="match status" value="3"/>
</dbReference>
<dbReference type="SMART" id="SM00286">
    <property type="entry name" value="PTI"/>
    <property type="match status" value="6"/>
</dbReference>
<dbReference type="InterPro" id="IPR018097">
    <property type="entry name" value="EGF_Ca-bd_CS"/>
</dbReference>
<dbReference type="PANTHER" id="PTHR22963:SF39">
    <property type="entry name" value="DUMPY"/>
    <property type="match status" value="1"/>
</dbReference>
<dbReference type="SMART" id="SM00179">
    <property type="entry name" value="EGF_CA"/>
    <property type="match status" value="3"/>
</dbReference>
<dbReference type="STRING" id="407821.A0A087U0M5"/>
<feature type="domain" description="EGF-like" evidence="6">
    <location>
        <begin position="53"/>
        <end position="92"/>
    </location>
</feature>
<evidence type="ECO:0000256" key="2">
    <source>
        <dbReference type="ARBA" id="ARBA00022729"/>
    </source>
</evidence>
<dbReference type="InterPro" id="IPR000152">
    <property type="entry name" value="EGF-type_Asp/Asn_hydroxyl_site"/>
</dbReference>
<feature type="domain" description="EGF-like" evidence="6">
    <location>
        <begin position="553"/>
        <end position="593"/>
    </location>
</feature>
<keyword evidence="4" id="KW-1015">Disulfide bond</keyword>
<feature type="non-terminal residue" evidence="7">
    <location>
        <position position="710"/>
    </location>
</feature>
<dbReference type="GO" id="GO:0005509">
    <property type="term" value="F:calcium ion binding"/>
    <property type="evidence" value="ECO:0007669"/>
    <property type="project" value="InterPro"/>
</dbReference>
<reference evidence="7 8" key="1">
    <citation type="submission" date="2013-11" db="EMBL/GenBank/DDBJ databases">
        <title>Genome sequencing of Stegodyphus mimosarum.</title>
        <authorList>
            <person name="Bechsgaard J."/>
        </authorList>
    </citation>
    <scope>NUCLEOTIDE SEQUENCE [LARGE SCALE GENOMIC DNA]</scope>
</reference>
<feature type="domain" description="EGF-like" evidence="6">
    <location>
        <begin position="243"/>
        <end position="282"/>
    </location>
</feature>
<evidence type="ECO:0000256" key="5">
    <source>
        <dbReference type="PROSITE-ProRule" id="PRU00076"/>
    </source>
</evidence>
<evidence type="ECO:0000259" key="6">
    <source>
        <dbReference type="PROSITE" id="PS50026"/>
    </source>
</evidence>
<dbReference type="EMBL" id="KK117600">
    <property type="protein sequence ID" value="KFM70914.1"/>
    <property type="molecule type" value="Genomic_DNA"/>
</dbReference>
<dbReference type="SUPFAM" id="SSF57196">
    <property type="entry name" value="EGF/Laminin"/>
    <property type="match status" value="3"/>
</dbReference>
<dbReference type="PANTHER" id="PTHR22963">
    <property type="entry name" value="ENDOGLIN-RELATED"/>
    <property type="match status" value="1"/>
</dbReference>
<gene>
    <name evidence="7" type="ORF">X975_26664</name>
</gene>
<dbReference type="PROSITE" id="PS01186">
    <property type="entry name" value="EGF_2"/>
    <property type="match status" value="5"/>
</dbReference>
<evidence type="ECO:0000313" key="8">
    <source>
        <dbReference type="Proteomes" id="UP000054359"/>
    </source>
</evidence>
<dbReference type="AlphaFoldDB" id="A0A087U0M5"/>
<dbReference type="InterPro" id="IPR000742">
    <property type="entry name" value="EGF"/>
</dbReference>
<dbReference type="Gene3D" id="2.10.25.10">
    <property type="entry name" value="Laminin"/>
    <property type="match status" value="6"/>
</dbReference>
<proteinExistence type="predicted"/>
<dbReference type="OrthoDB" id="6475119at2759"/>
<accession>A0A087U0M5</accession>
<dbReference type="SMART" id="SM00289">
    <property type="entry name" value="WR1"/>
    <property type="match status" value="3"/>
</dbReference>
<name>A0A087U0M5_STEMI</name>
<dbReference type="SMART" id="SM00181">
    <property type="entry name" value="EGF"/>
    <property type="match status" value="13"/>
</dbReference>
<evidence type="ECO:0000256" key="3">
    <source>
        <dbReference type="ARBA" id="ARBA00022737"/>
    </source>
</evidence>
<evidence type="ECO:0000313" key="7">
    <source>
        <dbReference type="EMBL" id="KFM70914.1"/>
    </source>
</evidence>
<dbReference type="InterPro" id="IPR009030">
    <property type="entry name" value="Growth_fac_rcpt_cys_sf"/>
</dbReference>
<sequence length="710" mass="77581">MCSNLPGGYKCSCPVGLDGDPYGQGCRQMPKVCRRDEDCKFIEACNRLTGECYEVCERPGICGKGAMCSAANHHYECYCPPGYTGNPYIECSILETCGTHNPCSGNLVCLDGTRCGCPAPFEQRGFFCIISETSRNCSTTNPCPDNEECVSAEQPAGICVCPRGFVLMSNGICRDINECEQSPFPCGTGAQCFNTIGSYQCRCPPGTVGEPFYSGCQRRQGYCQSDLECPNHLACDIEAEQCYDPCVVSNPCGRNSQCSVQDHSPQCECIPGYRGNPLEHCYPIGPGCQNDLGCPGNLFCLGDGTCGCPGDFQRVSDFCILTSINCTTTNPCPDNQRCVYTGREAGICICPRGFKLLVSGVCIDIDECQENGYHLCGDQAECHNTPGSYECRCPSGFRGEPYGGKCEREEPPGCKSDRDCLYNEACDTYTRSCYDVCRRDPCGINAVCRGENHNPTCTCPPRYRGNPKVNCFYVQECGVDFTCPGNLICLNSKECGCPNNFDRVGDYCRKTSRNCTTTNPCPTNEECLYTGVQEGFCICPRGFELMSNGFCRDIDECLERPCARNAICTNTQGGYRCECEPDTIGDPYIRGCERIENDCKSNTDCPSDKECDLNTGQCTSPCYVCGEKAVCTARNNEALCSCPPLYVGNPYDQERGCYIPDELPRTVPPLTELSVVCLADGIQVDVELEPFDGVLYVKGHSQDQSSTHVV</sequence>
<dbReference type="Proteomes" id="UP000054359">
    <property type="component" value="Unassembled WGS sequence"/>
</dbReference>
<organism evidence="7 8">
    <name type="scientific">Stegodyphus mimosarum</name>
    <name type="common">African social velvet spider</name>
    <dbReference type="NCBI Taxonomy" id="407821"/>
    <lineage>
        <taxon>Eukaryota</taxon>
        <taxon>Metazoa</taxon>
        <taxon>Ecdysozoa</taxon>
        <taxon>Arthropoda</taxon>
        <taxon>Chelicerata</taxon>
        <taxon>Arachnida</taxon>
        <taxon>Araneae</taxon>
        <taxon>Araneomorphae</taxon>
        <taxon>Entelegynae</taxon>
        <taxon>Eresoidea</taxon>
        <taxon>Eresidae</taxon>
        <taxon>Stegodyphus</taxon>
    </lineage>
</organism>
<dbReference type="InterPro" id="IPR006150">
    <property type="entry name" value="Cys_repeat_1"/>
</dbReference>